<dbReference type="Proteomes" id="UP001279734">
    <property type="component" value="Unassembled WGS sequence"/>
</dbReference>
<gene>
    <name evidence="1" type="ORF">Nepgr_010194</name>
</gene>
<accession>A0AAD3XL31</accession>
<evidence type="ECO:0000313" key="1">
    <source>
        <dbReference type="EMBL" id="GMH08354.1"/>
    </source>
</evidence>
<protein>
    <submittedName>
        <fullName evidence="1">Uncharacterized protein</fullName>
    </submittedName>
</protein>
<sequence>MPEQYKSKSYAAWQRARPPVLTFPGAAPSGAPLIHGIRSPVLPRPIPGAPVYGTAPFPSSAVPWATATPGSDGTSAAVQLPMYQAIKALEPFFLQLHHLSTSHPAAGYAGGFIYAQLPHHGRQCS</sequence>
<evidence type="ECO:0000313" key="2">
    <source>
        <dbReference type="Proteomes" id="UP001279734"/>
    </source>
</evidence>
<proteinExistence type="predicted"/>
<comment type="caution">
    <text evidence="1">The sequence shown here is derived from an EMBL/GenBank/DDBJ whole genome shotgun (WGS) entry which is preliminary data.</text>
</comment>
<dbReference type="AlphaFoldDB" id="A0AAD3XL31"/>
<name>A0AAD3XL31_NEPGR</name>
<organism evidence="1 2">
    <name type="scientific">Nepenthes gracilis</name>
    <name type="common">Slender pitcher plant</name>
    <dbReference type="NCBI Taxonomy" id="150966"/>
    <lineage>
        <taxon>Eukaryota</taxon>
        <taxon>Viridiplantae</taxon>
        <taxon>Streptophyta</taxon>
        <taxon>Embryophyta</taxon>
        <taxon>Tracheophyta</taxon>
        <taxon>Spermatophyta</taxon>
        <taxon>Magnoliopsida</taxon>
        <taxon>eudicotyledons</taxon>
        <taxon>Gunneridae</taxon>
        <taxon>Pentapetalae</taxon>
        <taxon>Caryophyllales</taxon>
        <taxon>Nepenthaceae</taxon>
        <taxon>Nepenthes</taxon>
    </lineage>
</organism>
<dbReference type="EMBL" id="BSYO01000008">
    <property type="protein sequence ID" value="GMH08354.1"/>
    <property type="molecule type" value="Genomic_DNA"/>
</dbReference>
<keyword evidence="2" id="KW-1185">Reference proteome</keyword>
<reference evidence="1" key="1">
    <citation type="submission" date="2023-05" db="EMBL/GenBank/DDBJ databases">
        <title>Nepenthes gracilis genome sequencing.</title>
        <authorList>
            <person name="Fukushima K."/>
        </authorList>
    </citation>
    <scope>NUCLEOTIDE SEQUENCE</scope>
    <source>
        <strain evidence="1">SING2019-196</strain>
    </source>
</reference>